<dbReference type="GO" id="GO:0015221">
    <property type="term" value="F:lipopolysaccharide transmembrane transporter activity"/>
    <property type="evidence" value="ECO:0007669"/>
    <property type="project" value="InterPro"/>
</dbReference>
<dbReference type="GO" id="GO:0005886">
    <property type="term" value="C:plasma membrane"/>
    <property type="evidence" value="ECO:0007669"/>
    <property type="project" value="InterPro"/>
</dbReference>
<dbReference type="InterPro" id="IPR010664">
    <property type="entry name" value="LipoPS_assembly_LptC-rel"/>
</dbReference>
<dbReference type="InterPro" id="IPR052363">
    <property type="entry name" value="LPS_export_LptC"/>
</dbReference>
<evidence type="ECO:0000256" key="2">
    <source>
        <dbReference type="ARBA" id="ARBA00022519"/>
    </source>
</evidence>
<dbReference type="AlphaFoldDB" id="A0A928Z1L1"/>
<dbReference type="RefSeq" id="WP_264324279.1">
    <property type="nucleotide sequence ID" value="NZ_JADEXQ010000016.1"/>
</dbReference>
<keyword evidence="4 6" id="KW-1133">Transmembrane helix</keyword>
<evidence type="ECO:0000313" key="8">
    <source>
        <dbReference type="Proteomes" id="UP000625316"/>
    </source>
</evidence>
<evidence type="ECO:0000256" key="6">
    <source>
        <dbReference type="SAM" id="Phobius"/>
    </source>
</evidence>
<dbReference type="NCBIfam" id="TIGR04409">
    <property type="entry name" value="LptC_YrbK"/>
    <property type="match status" value="1"/>
</dbReference>
<name>A0A928Z1L1_9CYAN</name>
<keyword evidence="5 6" id="KW-0472">Membrane</keyword>
<accession>A0A928Z1L1</accession>
<dbReference type="PANTHER" id="PTHR37481:SF1">
    <property type="entry name" value="LIPOPOLYSACCHARIDE EXPORT SYSTEM PROTEIN LPTC"/>
    <property type="match status" value="1"/>
</dbReference>
<dbReference type="EMBL" id="JADEXQ010000016">
    <property type="protein sequence ID" value="MBE9029461.1"/>
    <property type="molecule type" value="Genomic_DNA"/>
</dbReference>
<dbReference type="PANTHER" id="PTHR37481">
    <property type="entry name" value="LIPOPOLYSACCHARIDE EXPORT SYSTEM PROTEIN LPTC"/>
    <property type="match status" value="1"/>
</dbReference>
<evidence type="ECO:0000256" key="5">
    <source>
        <dbReference type="ARBA" id="ARBA00023136"/>
    </source>
</evidence>
<dbReference type="Proteomes" id="UP000625316">
    <property type="component" value="Unassembled WGS sequence"/>
</dbReference>
<dbReference type="Gene3D" id="2.60.450.10">
    <property type="entry name" value="Lipopolysaccharide (LPS) transport protein A like domain"/>
    <property type="match status" value="2"/>
</dbReference>
<evidence type="ECO:0000313" key="7">
    <source>
        <dbReference type="EMBL" id="MBE9029461.1"/>
    </source>
</evidence>
<keyword evidence="2" id="KW-0997">Cell inner membrane</keyword>
<gene>
    <name evidence="7" type="primary">lptC</name>
    <name evidence="7" type="ORF">IQ266_06750</name>
</gene>
<sequence length="397" mass="44079">MLKSSRLLWGIGILVFVGLVGVVVVNLPSSNKRQAADGLREGSSDLQKFDNSLTFSNVTLEQADEQGKLWWKVNAAKAIYSKDKKVATVENPEGELFQDGKAVFKLKAKKGEVIQDGKSIVLRGDIIATDLRDGTVLKGKEIEWKPQNDKLFVRKQFVAEQKQIKVVGEEGRFTSRKQEAEVIGKVIAEMKETAKAKTPNLRMQTKQLKWFMQQQRIESQQPVQINRLANGKVTDQATAKQGIYNLKDQIATLKNNAQVFVPAQNIQAKSNELVWYIKQQLVEAKQPITMVETAKKVTLTGNQGQLNIGQNTATLTGNVRGLSLSNQAQVSSDNLTWFLTNQSFEANGNVKYRQTNPPFNLVGTKASGTIQNQQVKITGGPEADNRVVTEIVPNFAR</sequence>
<organism evidence="7 8">
    <name type="scientific">Romeriopsis navalis LEGE 11480</name>
    <dbReference type="NCBI Taxonomy" id="2777977"/>
    <lineage>
        <taxon>Bacteria</taxon>
        <taxon>Bacillati</taxon>
        <taxon>Cyanobacteriota</taxon>
        <taxon>Cyanophyceae</taxon>
        <taxon>Leptolyngbyales</taxon>
        <taxon>Leptolyngbyaceae</taxon>
        <taxon>Romeriopsis</taxon>
        <taxon>Romeriopsis navalis</taxon>
    </lineage>
</organism>
<dbReference type="GO" id="GO:0017089">
    <property type="term" value="F:glycolipid transfer activity"/>
    <property type="evidence" value="ECO:0007669"/>
    <property type="project" value="TreeGrafter"/>
</dbReference>
<reference evidence="7" key="1">
    <citation type="submission" date="2020-10" db="EMBL/GenBank/DDBJ databases">
        <authorList>
            <person name="Castelo-Branco R."/>
            <person name="Eusebio N."/>
            <person name="Adriana R."/>
            <person name="Vieira A."/>
            <person name="Brugerolle De Fraissinette N."/>
            <person name="Rezende De Castro R."/>
            <person name="Schneider M.P."/>
            <person name="Vasconcelos V."/>
            <person name="Leao P.N."/>
        </authorList>
    </citation>
    <scope>NUCLEOTIDE SEQUENCE</scope>
    <source>
        <strain evidence="7">LEGE 11480</strain>
    </source>
</reference>
<comment type="caution">
    <text evidence="7">The sequence shown here is derived from an EMBL/GenBank/DDBJ whole genome shotgun (WGS) entry which is preliminary data.</text>
</comment>
<dbReference type="GO" id="GO:0030288">
    <property type="term" value="C:outer membrane-bounded periplasmic space"/>
    <property type="evidence" value="ECO:0007669"/>
    <property type="project" value="TreeGrafter"/>
</dbReference>
<dbReference type="InterPro" id="IPR026265">
    <property type="entry name" value="LptC"/>
</dbReference>
<feature type="transmembrane region" description="Helical" evidence="6">
    <location>
        <begin position="7"/>
        <end position="27"/>
    </location>
</feature>
<keyword evidence="1" id="KW-1003">Cell membrane</keyword>
<proteinExistence type="predicted"/>
<dbReference type="Pfam" id="PF06835">
    <property type="entry name" value="LptC"/>
    <property type="match status" value="3"/>
</dbReference>
<evidence type="ECO:0000256" key="1">
    <source>
        <dbReference type="ARBA" id="ARBA00022475"/>
    </source>
</evidence>
<evidence type="ECO:0000256" key="4">
    <source>
        <dbReference type="ARBA" id="ARBA00022989"/>
    </source>
</evidence>
<keyword evidence="8" id="KW-1185">Reference proteome</keyword>
<protein>
    <submittedName>
        <fullName evidence="7">LPS export ABC transporter periplasmic protein LptC</fullName>
    </submittedName>
</protein>
<evidence type="ECO:0000256" key="3">
    <source>
        <dbReference type="ARBA" id="ARBA00022692"/>
    </source>
</evidence>
<keyword evidence="3 6" id="KW-0812">Transmembrane</keyword>